<dbReference type="eggNOG" id="KOG1208">
    <property type="taxonomic scope" value="Eukaryota"/>
</dbReference>
<organism evidence="2">
    <name type="scientific">Micromonas pusilla (strain CCMP1545)</name>
    <name type="common">Picoplanktonic green alga</name>
    <dbReference type="NCBI Taxonomy" id="564608"/>
    <lineage>
        <taxon>Eukaryota</taxon>
        <taxon>Viridiplantae</taxon>
        <taxon>Chlorophyta</taxon>
        <taxon>Mamiellophyceae</taxon>
        <taxon>Mamiellales</taxon>
        <taxon>Mamiellaceae</taxon>
        <taxon>Micromonas</taxon>
    </lineage>
</organism>
<dbReference type="AlphaFoldDB" id="C1N4M0"/>
<reference evidence="1 2" key="1">
    <citation type="journal article" date="2009" name="Science">
        <title>Green evolution and dynamic adaptations revealed by genomes of the marine picoeukaryotes Micromonas.</title>
        <authorList>
            <person name="Worden A.Z."/>
            <person name="Lee J.H."/>
            <person name="Mock T."/>
            <person name="Rouze P."/>
            <person name="Simmons M.P."/>
            <person name="Aerts A.L."/>
            <person name="Allen A.E."/>
            <person name="Cuvelier M.L."/>
            <person name="Derelle E."/>
            <person name="Everett M.V."/>
            <person name="Foulon E."/>
            <person name="Grimwood J."/>
            <person name="Gundlach H."/>
            <person name="Henrissat B."/>
            <person name="Napoli C."/>
            <person name="McDonald S.M."/>
            <person name="Parker M.S."/>
            <person name="Rombauts S."/>
            <person name="Salamov A."/>
            <person name="Von Dassow P."/>
            <person name="Badger J.H."/>
            <person name="Coutinho P.M."/>
            <person name="Demir E."/>
            <person name="Dubchak I."/>
            <person name="Gentemann C."/>
            <person name="Eikrem W."/>
            <person name="Gready J.E."/>
            <person name="John U."/>
            <person name="Lanier W."/>
            <person name="Lindquist E.A."/>
            <person name="Lucas S."/>
            <person name="Mayer K.F."/>
            <person name="Moreau H."/>
            <person name="Not F."/>
            <person name="Otillar R."/>
            <person name="Panaud O."/>
            <person name="Pangilinan J."/>
            <person name="Paulsen I."/>
            <person name="Piegu B."/>
            <person name="Poliakov A."/>
            <person name="Robbens S."/>
            <person name="Schmutz J."/>
            <person name="Toulza E."/>
            <person name="Wyss T."/>
            <person name="Zelensky A."/>
            <person name="Zhou K."/>
            <person name="Armbrust E.V."/>
            <person name="Bhattacharya D."/>
            <person name="Goodenough U.W."/>
            <person name="Van de Peer Y."/>
            <person name="Grigoriev I.V."/>
        </authorList>
    </citation>
    <scope>NUCLEOTIDE SEQUENCE [LARGE SCALE GENOMIC DNA]</scope>
    <source>
        <strain evidence="1 2">CCMP1545</strain>
    </source>
</reference>
<dbReference type="Proteomes" id="UP000001876">
    <property type="component" value="Unassembled WGS sequence"/>
</dbReference>
<dbReference type="OMA" id="TYIMTTA"/>
<name>C1N4M0_MICPC</name>
<protein>
    <submittedName>
        <fullName evidence="1">Predicted protein</fullName>
    </submittedName>
</protein>
<dbReference type="PANTHER" id="PTHR44656:SF7">
    <property type="entry name" value="DEHYDROGENASE_REDUCTASE SDR FAMILY MEMBER 12"/>
    <property type="match status" value="1"/>
</dbReference>
<evidence type="ECO:0000313" key="1">
    <source>
        <dbReference type="EMBL" id="EEH52960.1"/>
    </source>
</evidence>
<sequence length="356" mass="38483">MAGHSWRSLLFGVEGWRHFLKSGYAARAKHFDDAPFARDLRGTHVVVTGANQGIGFQVAKQLAMQRASVHMVCRSEERGEKALRALKEEVAAANADGSPPDVTLDVCDVSDAKAVRAFARAYVESGRPLHCLVNNAGCMVHERTLTPEGVETNFATNTLGTYALTEGLLPSLERTAAREKAPPTHARVIAVSSAGMLTEKLESRDVEASTSKSFDGTRQYAKGKRHQVALTERWARLAVAKCGGVGPPADGSGAVGFYAMHPGWCDTDAVKVALPGFYERLKGKLRSPREGADTAAWLCVAPAETLVSGEFYLDRAVVPKHVWSGSWFGTTYSDAEVDALAEKLEARLREALSARR</sequence>
<evidence type="ECO:0000313" key="2">
    <source>
        <dbReference type="Proteomes" id="UP000001876"/>
    </source>
</evidence>
<dbReference type="InterPro" id="IPR036291">
    <property type="entry name" value="NAD(P)-bd_dom_sf"/>
</dbReference>
<dbReference type="Gene3D" id="3.40.50.720">
    <property type="entry name" value="NAD(P)-binding Rossmann-like Domain"/>
    <property type="match status" value="1"/>
</dbReference>
<dbReference type="PRINTS" id="PR00081">
    <property type="entry name" value="GDHRDH"/>
</dbReference>
<dbReference type="PANTHER" id="PTHR44656">
    <property type="entry name" value="DEHYDROGENASE/REDUCTASE SDR FAMILY MEMBER 12"/>
    <property type="match status" value="1"/>
</dbReference>
<dbReference type="Pfam" id="PF00106">
    <property type="entry name" value="adh_short"/>
    <property type="match status" value="1"/>
</dbReference>
<accession>C1N4M0</accession>
<dbReference type="SUPFAM" id="SSF51735">
    <property type="entry name" value="NAD(P)-binding Rossmann-fold domains"/>
    <property type="match status" value="1"/>
</dbReference>
<dbReference type="InterPro" id="IPR002347">
    <property type="entry name" value="SDR_fam"/>
</dbReference>
<dbReference type="RefSeq" id="XP_003063021.1">
    <property type="nucleotide sequence ID" value="XM_003062975.1"/>
</dbReference>
<dbReference type="STRING" id="564608.C1N4M0"/>
<dbReference type="EMBL" id="GG663747">
    <property type="protein sequence ID" value="EEH52960.1"/>
    <property type="molecule type" value="Genomic_DNA"/>
</dbReference>
<proteinExistence type="predicted"/>
<gene>
    <name evidence="1" type="ORF">MICPUCDRAFT_21814</name>
</gene>
<dbReference type="GeneID" id="9688255"/>
<dbReference type="InterPro" id="IPR052992">
    <property type="entry name" value="SDR_member_12"/>
</dbReference>
<dbReference type="KEGG" id="mpp:MICPUCDRAFT_21814"/>
<keyword evidence="2" id="KW-1185">Reference proteome</keyword>
<dbReference type="OrthoDB" id="497285at2759"/>